<dbReference type="NCBIfam" id="NF003198">
    <property type="entry name" value="PRK04169.1-2"/>
    <property type="match status" value="1"/>
</dbReference>
<keyword evidence="2 9" id="KW-0808">Transferase</keyword>
<dbReference type="PANTHER" id="PTHR40029">
    <property type="match status" value="1"/>
</dbReference>
<dbReference type="InterPro" id="IPR010946">
    <property type="entry name" value="GGGP_synth"/>
</dbReference>
<comment type="similarity">
    <text evidence="9">Belongs to the GGGP/HepGP synthase family. Group II subfamily.</text>
</comment>
<keyword evidence="6 9" id="KW-0594">Phospholipid biosynthesis</keyword>
<comment type="function">
    <text evidence="9">Prenyltransferase that catalyzes the transfer of the geranylgeranyl moiety of geranylgeranyl diphosphate (GGPP) to the C3 hydroxyl of sn-glycerol-1-phosphate (G1P).</text>
</comment>
<keyword evidence="5 9" id="KW-0443">Lipid metabolism</keyword>
<comment type="caution">
    <text evidence="9">Lacks conserved residue(s) required for the propagation of feature annotation.</text>
</comment>
<accession>A0ABU9HHN9</accession>
<evidence type="ECO:0000256" key="5">
    <source>
        <dbReference type="ARBA" id="ARBA00023098"/>
    </source>
</evidence>
<evidence type="ECO:0000313" key="10">
    <source>
        <dbReference type="EMBL" id="MEL1239616.1"/>
    </source>
</evidence>
<sequence>MKRDHIYQEIVQAKLLNKKLLVVLLDPDKIVWENVPQLVNKINQSPATHVFVGGSQVGNNILDNLILEIKKECTLPIVLFPGDASQISNHADGILFLSLLSGRNPDYLIGQQVKAAPILKQSNLEIIPTAYILIESGKETAVARVSKTQPLDRENKELALATALAGEMLGNKLIYLEAGSGAQNAVPEEMIAFVAQNLTIPIIVGGGIRDKEGILKAYQSGADLVVIGTAFENNMDFFNEL</sequence>
<gene>
    <name evidence="10" type="ORF">AAEO59_01000</name>
</gene>
<keyword evidence="4 9" id="KW-0460">Magnesium</keyword>
<dbReference type="InterPro" id="IPR038597">
    <property type="entry name" value="GGGP/HepGP_synthase_sf"/>
</dbReference>
<evidence type="ECO:0000256" key="9">
    <source>
        <dbReference type="HAMAP-Rule" id="MF_00112"/>
    </source>
</evidence>
<dbReference type="InterPro" id="IPR008205">
    <property type="entry name" value="GGGP_HepGP_synthase"/>
</dbReference>
<evidence type="ECO:0000256" key="2">
    <source>
        <dbReference type="ARBA" id="ARBA00022679"/>
    </source>
</evidence>
<dbReference type="EC" id="2.5.1.41" evidence="9"/>
<keyword evidence="1 9" id="KW-0444">Lipid biosynthesis</keyword>
<protein>
    <recommendedName>
        <fullName evidence="9">Geranylgeranylglyceryl phosphate synthase</fullName>
        <shortName evidence="9">GGGP synthase</shortName>
        <shortName evidence="9">GGGPS</shortName>
        <ecNumber evidence="9">2.5.1.41</ecNumber>
    </recommendedName>
    <alternativeName>
        <fullName evidence="9">(S)-3-O-geranylgeranylglyceryl phosphate synthase</fullName>
    </alternativeName>
    <alternativeName>
        <fullName evidence="9">Phosphoglycerol geranylgeranyltransferase</fullName>
    </alternativeName>
</protein>
<comment type="caution">
    <text evidence="10">The sequence shown here is derived from an EMBL/GenBank/DDBJ whole genome shotgun (WGS) entry which is preliminary data.</text>
</comment>
<dbReference type="SUPFAM" id="SSF51395">
    <property type="entry name" value="FMN-linked oxidoreductases"/>
    <property type="match status" value="1"/>
</dbReference>
<feature type="binding site" evidence="9">
    <location>
        <begin position="206"/>
        <end position="207"/>
    </location>
    <ligand>
        <name>sn-glycerol 1-phosphate</name>
        <dbReference type="ChEBI" id="CHEBI:57685"/>
    </ligand>
</feature>
<feature type="binding site" evidence="9">
    <location>
        <position position="26"/>
    </location>
    <ligand>
        <name>Mg(2+)</name>
        <dbReference type="ChEBI" id="CHEBI:18420"/>
    </ligand>
</feature>
<dbReference type="PANTHER" id="PTHR40029:SF2">
    <property type="entry name" value="HEPTAPRENYLGLYCERYL PHOSPHATE SYNTHASE"/>
    <property type="match status" value="1"/>
</dbReference>
<feature type="binding site" evidence="9">
    <location>
        <begin position="175"/>
        <end position="181"/>
    </location>
    <ligand>
        <name>sn-glycerol 1-phosphate</name>
        <dbReference type="ChEBI" id="CHEBI:57685"/>
    </ligand>
</feature>
<evidence type="ECO:0000313" key="11">
    <source>
        <dbReference type="Proteomes" id="UP001398556"/>
    </source>
</evidence>
<dbReference type="NCBIfam" id="TIGR01769">
    <property type="entry name" value="GGGP"/>
    <property type="match status" value="1"/>
</dbReference>
<evidence type="ECO:0000256" key="7">
    <source>
        <dbReference type="ARBA" id="ARBA00023264"/>
    </source>
</evidence>
<reference evidence="10 11" key="1">
    <citation type="submission" date="2024-04" db="EMBL/GenBank/DDBJ databases">
        <title>Flavobacterium sp. DGU99 16S ribosomal RNA gene Genome sequencing and assembly.</title>
        <authorList>
            <person name="Park S."/>
        </authorList>
    </citation>
    <scope>NUCLEOTIDE SEQUENCE [LARGE SCALE GENOMIC DNA]</scope>
    <source>
        <strain evidence="10 11">DGU99</strain>
    </source>
</reference>
<dbReference type="NCBIfam" id="TIGR01768">
    <property type="entry name" value="GGGP-family"/>
    <property type="match status" value="1"/>
</dbReference>
<evidence type="ECO:0000256" key="3">
    <source>
        <dbReference type="ARBA" id="ARBA00022723"/>
    </source>
</evidence>
<keyword evidence="3 9" id="KW-0479">Metal-binding</keyword>
<evidence type="ECO:0000256" key="8">
    <source>
        <dbReference type="ARBA" id="ARBA00047288"/>
    </source>
</evidence>
<evidence type="ECO:0000256" key="6">
    <source>
        <dbReference type="ARBA" id="ARBA00023209"/>
    </source>
</evidence>
<evidence type="ECO:0000256" key="4">
    <source>
        <dbReference type="ARBA" id="ARBA00022842"/>
    </source>
</evidence>
<name>A0ABU9HHN9_9FLAO</name>
<organism evidence="10 11">
    <name type="scientific">Flavobacterium flavipallidum</name>
    <dbReference type="NCBI Taxonomy" id="3139140"/>
    <lineage>
        <taxon>Bacteria</taxon>
        <taxon>Pseudomonadati</taxon>
        <taxon>Bacteroidota</taxon>
        <taxon>Flavobacteriia</taxon>
        <taxon>Flavobacteriales</taxon>
        <taxon>Flavobacteriaceae</taxon>
        <taxon>Flavobacterium</taxon>
    </lineage>
</organism>
<evidence type="ECO:0000256" key="1">
    <source>
        <dbReference type="ARBA" id="ARBA00022516"/>
    </source>
</evidence>
<feature type="binding site" evidence="9">
    <location>
        <begin position="228"/>
        <end position="229"/>
    </location>
    <ligand>
        <name>sn-glycerol 1-phosphate</name>
        <dbReference type="ChEBI" id="CHEBI:57685"/>
    </ligand>
</feature>
<dbReference type="EMBL" id="JBBYHU010000001">
    <property type="protein sequence ID" value="MEL1239616.1"/>
    <property type="molecule type" value="Genomic_DNA"/>
</dbReference>
<dbReference type="Gene3D" id="3.20.20.390">
    <property type="entry name" value="FMN-linked oxidoreductases"/>
    <property type="match status" value="1"/>
</dbReference>
<keyword evidence="7 9" id="KW-1208">Phospholipid metabolism</keyword>
<feature type="binding site" evidence="9">
    <location>
        <position position="55"/>
    </location>
    <ligand>
        <name>Mg(2+)</name>
        <dbReference type="ChEBI" id="CHEBI:18420"/>
    </ligand>
</feature>
<dbReference type="InterPro" id="IPR039074">
    <property type="entry name" value="GGGP/HepGP_synthase_I"/>
</dbReference>
<dbReference type="Pfam" id="PF01884">
    <property type="entry name" value="PcrB"/>
    <property type="match status" value="1"/>
</dbReference>
<dbReference type="HAMAP" id="MF_00112">
    <property type="entry name" value="GGGP_HepGP_synthase"/>
    <property type="match status" value="1"/>
</dbReference>
<comment type="catalytic activity">
    <reaction evidence="8 9">
        <text>sn-glycerol 1-phosphate + (2E,6E,10E)-geranylgeranyl diphosphate = sn-3-O-(geranylgeranyl)glycerol 1-phosphate + diphosphate</text>
        <dbReference type="Rhea" id="RHEA:23404"/>
        <dbReference type="ChEBI" id="CHEBI:33019"/>
        <dbReference type="ChEBI" id="CHEBI:57677"/>
        <dbReference type="ChEBI" id="CHEBI:57685"/>
        <dbReference type="ChEBI" id="CHEBI:58756"/>
        <dbReference type="EC" id="2.5.1.41"/>
    </reaction>
</comment>
<keyword evidence="11" id="KW-1185">Reference proteome</keyword>
<comment type="cofactor">
    <cofactor evidence="9">
        <name>Mg(2+)</name>
        <dbReference type="ChEBI" id="CHEBI:18420"/>
    </cofactor>
</comment>
<dbReference type="Proteomes" id="UP001398556">
    <property type="component" value="Unassembled WGS sequence"/>
</dbReference>
<dbReference type="RefSeq" id="WP_341698894.1">
    <property type="nucleotide sequence ID" value="NZ_JBBYHU010000001.1"/>
</dbReference>
<proteinExistence type="inferred from homology"/>